<name>A0ABU7RSP7_9ACTN</name>
<dbReference type="EMBL" id="JAZGQK010000011">
    <property type="protein sequence ID" value="MEE6259533.1"/>
    <property type="molecule type" value="Genomic_DNA"/>
</dbReference>
<dbReference type="RefSeq" id="WP_331214654.1">
    <property type="nucleotide sequence ID" value="NZ_JAZGQK010000011.1"/>
</dbReference>
<feature type="transmembrane region" description="Helical" evidence="1">
    <location>
        <begin position="54"/>
        <end position="74"/>
    </location>
</feature>
<reference evidence="2 3" key="1">
    <citation type="submission" date="2024-01" db="EMBL/GenBank/DDBJ databases">
        <title>Genome insights into Plantactinospora sonchi sp. nov.</title>
        <authorList>
            <person name="Wang L."/>
        </authorList>
    </citation>
    <scope>NUCLEOTIDE SEQUENCE [LARGE SCALE GENOMIC DNA]</scope>
    <source>
        <strain evidence="2 3">NEAU-QY2</strain>
    </source>
</reference>
<comment type="caution">
    <text evidence="2">The sequence shown here is derived from an EMBL/GenBank/DDBJ whole genome shotgun (WGS) entry which is preliminary data.</text>
</comment>
<feature type="transmembrane region" description="Helical" evidence="1">
    <location>
        <begin position="108"/>
        <end position="132"/>
    </location>
</feature>
<feature type="transmembrane region" description="Helical" evidence="1">
    <location>
        <begin position="86"/>
        <end position="102"/>
    </location>
</feature>
<feature type="transmembrane region" description="Helical" evidence="1">
    <location>
        <begin position="12"/>
        <end position="34"/>
    </location>
</feature>
<keyword evidence="3" id="KW-1185">Reference proteome</keyword>
<keyword evidence="1" id="KW-0472">Membrane</keyword>
<sequence>MAHFPVNHPARPVYRVIAGLTALYLVAFGALGILETSGGEFLAQDDTLVLGQGTNLGNSLLSVVFGVLILLATVIGRNVDAFANKWFGYLFMALGLATLATLRTDANYLNHSLATSIVSMVIGIVLLLAAMYGKVGSEDEQKAWQQARLVL</sequence>
<protein>
    <submittedName>
        <fullName evidence="2">DUF4383 domain-containing protein</fullName>
    </submittedName>
</protein>
<evidence type="ECO:0000313" key="2">
    <source>
        <dbReference type="EMBL" id="MEE6259533.1"/>
    </source>
</evidence>
<gene>
    <name evidence="2" type="ORF">V1633_13670</name>
</gene>
<organism evidence="2 3">
    <name type="scientific">Plantactinospora sonchi</name>
    <dbReference type="NCBI Taxonomy" id="1544735"/>
    <lineage>
        <taxon>Bacteria</taxon>
        <taxon>Bacillati</taxon>
        <taxon>Actinomycetota</taxon>
        <taxon>Actinomycetes</taxon>
        <taxon>Micromonosporales</taxon>
        <taxon>Micromonosporaceae</taxon>
        <taxon>Plantactinospora</taxon>
    </lineage>
</organism>
<evidence type="ECO:0000313" key="3">
    <source>
        <dbReference type="Proteomes" id="UP001332243"/>
    </source>
</evidence>
<keyword evidence="1" id="KW-1133">Transmembrane helix</keyword>
<proteinExistence type="predicted"/>
<keyword evidence="1" id="KW-0812">Transmembrane</keyword>
<evidence type="ECO:0000256" key="1">
    <source>
        <dbReference type="SAM" id="Phobius"/>
    </source>
</evidence>
<dbReference type="Proteomes" id="UP001332243">
    <property type="component" value="Unassembled WGS sequence"/>
</dbReference>
<accession>A0ABU7RSP7</accession>